<dbReference type="SUPFAM" id="SSF52540">
    <property type="entry name" value="P-loop containing nucleoside triphosphate hydrolases"/>
    <property type="match status" value="1"/>
</dbReference>
<dbReference type="InterPro" id="IPR003593">
    <property type="entry name" value="AAA+_ATPase"/>
</dbReference>
<evidence type="ECO:0000256" key="1">
    <source>
        <dbReference type="ARBA" id="ARBA00005417"/>
    </source>
</evidence>
<name>A0A126Q548_ALTMA</name>
<dbReference type="InterPro" id="IPR050763">
    <property type="entry name" value="ABC_transporter_ATP-binding"/>
</dbReference>
<dbReference type="GO" id="GO:0005524">
    <property type="term" value="F:ATP binding"/>
    <property type="evidence" value="ECO:0007669"/>
    <property type="project" value="UniProtKB-KW"/>
</dbReference>
<evidence type="ECO:0000256" key="2">
    <source>
        <dbReference type="ARBA" id="ARBA00022448"/>
    </source>
</evidence>
<keyword evidence="2" id="KW-0813">Transport</keyword>
<dbReference type="Proteomes" id="UP000063991">
    <property type="component" value="Chromosome"/>
</dbReference>
<evidence type="ECO:0000256" key="3">
    <source>
        <dbReference type="ARBA" id="ARBA00022458"/>
    </source>
</evidence>
<keyword evidence="4" id="KW-0547">Nucleotide-binding</keyword>
<dbReference type="PANTHER" id="PTHR42711:SF5">
    <property type="entry name" value="ABC TRANSPORTER ATP-BINDING PROTEIN NATA"/>
    <property type="match status" value="1"/>
</dbReference>
<keyword evidence="3" id="KW-0536">Nodulation</keyword>
<dbReference type="PANTHER" id="PTHR42711">
    <property type="entry name" value="ABC TRANSPORTER ATP-BINDING PROTEIN"/>
    <property type="match status" value="1"/>
</dbReference>
<dbReference type="InterPro" id="IPR027417">
    <property type="entry name" value="P-loop_NTPase"/>
</dbReference>
<evidence type="ECO:0000313" key="7">
    <source>
        <dbReference type="EMBL" id="AMK00427.1"/>
    </source>
</evidence>
<organism evidence="7 8">
    <name type="scientific">Alteromonas macleodii</name>
    <name type="common">Pseudoalteromonas macleodii</name>
    <dbReference type="NCBI Taxonomy" id="28108"/>
    <lineage>
        <taxon>Bacteria</taxon>
        <taxon>Pseudomonadati</taxon>
        <taxon>Pseudomonadota</taxon>
        <taxon>Gammaproteobacteria</taxon>
        <taxon>Alteromonadales</taxon>
        <taxon>Alteromonadaceae</taxon>
        <taxon>Alteromonas/Salinimonas group</taxon>
        <taxon>Alteromonas</taxon>
    </lineage>
</organism>
<reference evidence="7 8" key="1">
    <citation type="submission" date="2015-12" db="EMBL/GenBank/DDBJ databases">
        <authorList>
            <person name="Shamseldin A."/>
            <person name="Moawad H."/>
            <person name="Abd El-Rahim W.M."/>
            <person name="Sadowsky M.J."/>
        </authorList>
    </citation>
    <scope>NUCLEOTIDE SEQUENCE [LARGE SCALE GENOMIC DNA]</scope>
    <source>
        <strain evidence="7 8">D7</strain>
    </source>
</reference>
<sequence length="236" mass="25920">MKSTAFLSTTSEQVLANKEISFQCRTGEIHGLLGINGAGKSTILKMLCGLIKPDSGSIEVDGIDVITSPQQAQRNMGIFLDSDGLYPKLSARENIALYGQLHQLDDVDSATEQVIDDLHMRAIADRRTEGFSTGQRMKVALARALIHRPKYVVLDEPTRGLDVLSIRILREYLLTLKARGCCVLFSSHVMEEVEKITDRLTIINNGQVCFQGNTEALKAHSSSTDFEHAFVKAVGA</sequence>
<dbReference type="PROSITE" id="PS50893">
    <property type="entry name" value="ABC_TRANSPORTER_2"/>
    <property type="match status" value="1"/>
</dbReference>
<evidence type="ECO:0000313" key="8">
    <source>
        <dbReference type="Proteomes" id="UP000063991"/>
    </source>
</evidence>
<dbReference type="GO" id="GO:0016887">
    <property type="term" value="F:ATP hydrolysis activity"/>
    <property type="evidence" value="ECO:0007669"/>
    <property type="project" value="InterPro"/>
</dbReference>
<evidence type="ECO:0000256" key="5">
    <source>
        <dbReference type="ARBA" id="ARBA00022840"/>
    </source>
</evidence>
<protein>
    <recommendedName>
        <fullName evidence="6">ABC transporter domain-containing protein</fullName>
    </recommendedName>
</protein>
<gene>
    <name evidence="7" type="ORF">AVL55_13155</name>
</gene>
<keyword evidence="5" id="KW-0067">ATP-binding</keyword>
<feature type="domain" description="ABC transporter" evidence="6">
    <location>
        <begin position="1"/>
        <end position="230"/>
    </location>
</feature>
<comment type="similarity">
    <text evidence="1">Belongs to the ABC transporter superfamily.</text>
</comment>
<evidence type="ECO:0000259" key="6">
    <source>
        <dbReference type="PROSITE" id="PS50893"/>
    </source>
</evidence>
<dbReference type="Pfam" id="PF00005">
    <property type="entry name" value="ABC_tran"/>
    <property type="match status" value="1"/>
</dbReference>
<accession>A0A126Q548</accession>
<dbReference type="InterPro" id="IPR003439">
    <property type="entry name" value="ABC_transporter-like_ATP-bd"/>
</dbReference>
<dbReference type="Gene3D" id="3.40.50.300">
    <property type="entry name" value="P-loop containing nucleotide triphosphate hydrolases"/>
    <property type="match status" value="1"/>
</dbReference>
<dbReference type="EMBL" id="CP014323">
    <property type="protein sequence ID" value="AMK00427.1"/>
    <property type="molecule type" value="Genomic_DNA"/>
</dbReference>
<proteinExistence type="inferred from homology"/>
<dbReference type="OrthoDB" id="9781337at2"/>
<dbReference type="AlphaFoldDB" id="A0A126Q548"/>
<evidence type="ECO:0000256" key="4">
    <source>
        <dbReference type="ARBA" id="ARBA00022741"/>
    </source>
</evidence>
<dbReference type="SMART" id="SM00382">
    <property type="entry name" value="AAA"/>
    <property type="match status" value="1"/>
</dbReference>